<feature type="region of interest" description="Disordered" evidence="2">
    <location>
        <begin position="153"/>
        <end position="180"/>
    </location>
</feature>
<gene>
    <name evidence="4" type="ORF">QQS21_005952</name>
</gene>
<feature type="compositionally biased region" description="Basic and acidic residues" evidence="2">
    <location>
        <begin position="629"/>
        <end position="650"/>
    </location>
</feature>
<keyword evidence="1" id="KW-0175">Coiled coil</keyword>
<feature type="region of interest" description="Disordered" evidence="2">
    <location>
        <begin position="204"/>
        <end position="246"/>
    </location>
</feature>
<evidence type="ECO:0000259" key="3">
    <source>
        <dbReference type="Pfam" id="PF15456"/>
    </source>
</evidence>
<accession>A0AAJ0CNJ7</accession>
<evidence type="ECO:0000313" key="4">
    <source>
        <dbReference type="EMBL" id="KAK2597482.1"/>
    </source>
</evidence>
<feature type="coiled-coil region" evidence="1">
    <location>
        <begin position="456"/>
        <end position="490"/>
    </location>
</feature>
<feature type="region of interest" description="Disordered" evidence="2">
    <location>
        <begin position="717"/>
        <end position="736"/>
    </location>
</feature>
<feature type="region of interest" description="Disordered" evidence="2">
    <location>
        <begin position="516"/>
        <end position="547"/>
    </location>
</feature>
<dbReference type="Proteomes" id="UP001251528">
    <property type="component" value="Unassembled WGS sequence"/>
</dbReference>
<sequence length="745" mass="80554">MAHIASCVANLENGYISKPSSPSPSMLSTTPPTSTFDKAFTWRMLPADAKKYQLFPKDKPLPSLNANKTLDPEMAFELAMSDKHAAGSNLRLRLNQHASARRRKISVPELEPMTTVQEVAMDSPTIPGRPPLHERSISAPNDERVPTLLKDMSVGGGELSRSVERGGLAPRPVPKDTAAQSVSRQLAPLVIPISELPAPLLQSRNSSAAKNRSDSTPPMSSSRSARMDISPMSRTRITPSSSTPDLLYTRYANTDGASTTTLPTPISAPIMESYRASPMPWDSASIISAQSDRGASDGQRKPYVHMHRRGASESSTSVMDRGRPRKRVEVRNNNGPILKGTESKRAMSSERRAFEELPKGWKASEVTQKLSPSDIISLQKQALGQAERFEVLKVEDVDALSKELRRLDERTDYLRRTYTSLRAGRRNLHSRICQYLRSPRVAKFSYDSMLKQEEALAELDASIDDWVSKLEQAENRRTRVRQKLLEHVAAAAILPIGANQVSTVMDSLQQVMGIQSPAGPRELSTPPRSPSKSTFASRVGNASPSPQRVVAQVPSTILEQPVVEDAAEGGTSLSRAASAVTLKRGDVESIRIYAGDDVYALLADVENEISKMGGGSPIATTPEPVVAKEGGHEDNIERERQRQRSHEKLNGDCPTPLATTPPVRSAVSANSTVMTLASPASTPDTTPTTHSPSPAASLVGSKPTTGLVASLITSINRDAKNNTPSPLSPTAKAGGFLLTSAVFKP</sequence>
<dbReference type="InterPro" id="IPR029191">
    <property type="entry name" value="Uds1"/>
</dbReference>
<name>A0AAJ0CNJ7_9HYPO</name>
<dbReference type="AlphaFoldDB" id="A0AAJ0CNJ7"/>
<feature type="compositionally biased region" description="Low complexity" evidence="2">
    <location>
        <begin position="677"/>
        <end position="697"/>
    </location>
</feature>
<feature type="compositionally biased region" description="Low complexity" evidence="2">
    <location>
        <begin position="214"/>
        <end position="244"/>
    </location>
</feature>
<feature type="compositionally biased region" description="Polar residues" evidence="2">
    <location>
        <begin position="530"/>
        <end position="546"/>
    </location>
</feature>
<reference evidence="4" key="1">
    <citation type="submission" date="2023-06" db="EMBL/GenBank/DDBJ databases">
        <title>Conoideocrella luteorostrata (Hypocreales: Clavicipitaceae), a potential biocontrol fungus for elongate hemlock scale in United States Christmas tree production areas.</title>
        <authorList>
            <person name="Barrett H."/>
            <person name="Lovett B."/>
            <person name="Macias A.M."/>
            <person name="Stajich J.E."/>
            <person name="Kasson M.T."/>
        </authorList>
    </citation>
    <scope>NUCLEOTIDE SEQUENCE</scope>
    <source>
        <strain evidence="4">ARSEF 14590</strain>
    </source>
</reference>
<protein>
    <recommendedName>
        <fullName evidence="3">Up-regulated during septation protein 1 domain-containing protein</fullName>
    </recommendedName>
</protein>
<dbReference type="EMBL" id="JASWJB010000104">
    <property type="protein sequence ID" value="KAK2597482.1"/>
    <property type="molecule type" value="Genomic_DNA"/>
</dbReference>
<comment type="caution">
    <text evidence="4">The sequence shown here is derived from an EMBL/GenBank/DDBJ whole genome shotgun (WGS) entry which is preliminary data.</text>
</comment>
<feature type="domain" description="Up-regulated during septation protein 1" evidence="3">
    <location>
        <begin position="377"/>
        <end position="493"/>
    </location>
</feature>
<evidence type="ECO:0000313" key="5">
    <source>
        <dbReference type="Proteomes" id="UP001251528"/>
    </source>
</evidence>
<proteinExistence type="predicted"/>
<organism evidence="4 5">
    <name type="scientific">Conoideocrella luteorostrata</name>
    <dbReference type="NCBI Taxonomy" id="1105319"/>
    <lineage>
        <taxon>Eukaryota</taxon>
        <taxon>Fungi</taxon>
        <taxon>Dikarya</taxon>
        <taxon>Ascomycota</taxon>
        <taxon>Pezizomycotina</taxon>
        <taxon>Sordariomycetes</taxon>
        <taxon>Hypocreomycetidae</taxon>
        <taxon>Hypocreales</taxon>
        <taxon>Clavicipitaceae</taxon>
        <taxon>Conoideocrella</taxon>
    </lineage>
</organism>
<feature type="region of interest" description="Disordered" evidence="2">
    <location>
        <begin position="613"/>
        <end position="702"/>
    </location>
</feature>
<evidence type="ECO:0000256" key="1">
    <source>
        <dbReference type="SAM" id="Coils"/>
    </source>
</evidence>
<dbReference type="Pfam" id="PF15456">
    <property type="entry name" value="Uds1"/>
    <property type="match status" value="1"/>
</dbReference>
<keyword evidence="5" id="KW-1185">Reference proteome</keyword>
<evidence type="ECO:0000256" key="2">
    <source>
        <dbReference type="SAM" id="MobiDB-lite"/>
    </source>
</evidence>